<dbReference type="EMBL" id="CP071444">
    <property type="protein sequence ID" value="QSX07599.1"/>
    <property type="molecule type" value="Genomic_DNA"/>
</dbReference>
<gene>
    <name evidence="1" type="primary">holB</name>
    <name evidence="1" type="ORF">J0B03_07080</name>
</gene>
<keyword evidence="1" id="KW-0808">Transferase</keyword>
<dbReference type="GO" id="GO:0006261">
    <property type="term" value="P:DNA-templated DNA replication"/>
    <property type="evidence" value="ECO:0007669"/>
    <property type="project" value="TreeGrafter"/>
</dbReference>
<dbReference type="GO" id="GO:0003887">
    <property type="term" value="F:DNA-directed DNA polymerase activity"/>
    <property type="evidence" value="ECO:0007669"/>
    <property type="project" value="UniProtKB-EC"/>
</dbReference>
<dbReference type="GO" id="GO:0008408">
    <property type="term" value="F:3'-5' exonuclease activity"/>
    <property type="evidence" value="ECO:0007669"/>
    <property type="project" value="InterPro"/>
</dbReference>
<dbReference type="NCBIfam" id="TIGR00678">
    <property type="entry name" value="holB"/>
    <property type="match status" value="1"/>
</dbReference>
<dbReference type="PANTHER" id="PTHR11669">
    <property type="entry name" value="REPLICATION FACTOR C / DNA POLYMERASE III GAMMA-TAU SUBUNIT"/>
    <property type="match status" value="1"/>
</dbReference>
<dbReference type="PANTHER" id="PTHR11669:SF8">
    <property type="entry name" value="DNA POLYMERASE III SUBUNIT DELTA"/>
    <property type="match status" value="1"/>
</dbReference>
<dbReference type="InterPro" id="IPR050238">
    <property type="entry name" value="DNA_Rep/Repair_Clamp_Loader"/>
</dbReference>
<dbReference type="Gene3D" id="3.40.50.300">
    <property type="entry name" value="P-loop containing nucleotide triphosphate hydrolases"/>
    <property type="match status" value="1"/>
</dbReference>
<dbReference type="EC" id="2.7.7.7" evidence="1"/>
<dbReference type="RefSeq" id="WP_207298941.1">
    <property type="nucleotide sequence ID" value="NZ_CP071444.1"/>
</dbReference>
<dbReference type="FunFam" id="3.40.50.300:FF:001255">
    <property type="entry name" value="DNA polymerase III subunit delta"/>
    <property type="match status" value="1"/>
</dbReference>
<reference evidence="1" key="1">
    <citation type="submission" date="2021-03" db="EMBL/GenBank/DDBJ databases">
        <title>Alkalibacter marinus sp. nov., isolated from tidal flat sediment.</title>
        <authorList>
            <person name="Namirimu T."/>
            <person name="Yang J.-A."/>
            <person name="Yang S.-H."/>
            <person name="Kim Y.-J."/>
            <person name="Kwon K.K."/>
        </authorList>
    </citation>
    <scope>NUCLEOTIDE SEQUENCE</scope>
    <source>
        <strain evidence="1">ES005</strain>
    </source>
</reference>
<dbReference type="KEGG" id="alka:J0B03_07080"/>
<evidence type="ECO:0000313" key="1">
    <source>
        <dbReference type="EMBL" id="QSX07599.1"/>
    </source>
</evidence>
<dbReference type="AlphaFoldDB" id="A0A975AHG6"/>
<organism evidence="1 2">
    <name type="scientific">Alkalibacter rhizosphaerae</name>
    <dbReference type="NCBI Taxonomy" id="2815577"/>
    <lineage>
        <taxon>Bacteria</taxon>
        <taxon>Bacillati</taxon>
        <taxon>Bacillota</taxon>
        <taxon>Clostridia</taxon>
        <taxon>Eubacteriales</taxon>
        <taxon>Eubacteriaceae</taxon>
        <taxon>Alkalibacter</taxon>
    </lineage>
</organism>
<protein>
    <submittedName>
        <fullName evidence="1">DNA polymerase III subunit delta</fullName>
        <ecNumber evidence="1">2.7.7.7</ecNumber>
    </submittedName>
</protein>
<accession>A0A975AHG6</accession>
<proteinExistence type="predicted"/>
<evidence type="ECO:0000313" key="2">
    <source>
        <dbReference type="Proteomes" id="UP000663499"/>
    </source>
</evidence>
<dbReference type="Proteomes" id="UP000663499">
    <property type="component" value="Chromosome"/>
</dbReference>
<dbReference type="Pfam" id="PF13177">
    <property type="entry name" value="DNA_pol3_delta2"/>
    <property type="match status" value="1"/>
</dbReference>
<keyword evidence="1" id="KW-0548">Nucleotidyltransferase</keyword>
<dbReference type="SUPFAM" id="SSF52540">
    <property type="entry name" value="P-loop containing nucleoside triphosphate hydrolases"/>
    <property type="match status" value="1"/>
</dbReference>
<dbReference type="InterPro" id="IPR027417">
    <property type="entry name" value="P-loop_NTPase"/>
</dbReference>
<name>A0A975AHG6_9FIRM</name>
<dbReference type="InterPro" id="IPR004622">
    <property type="entry name" value="DNA_pol_HolB"/>
</dbReference>
<sequence length="322" mass="36332">MFDHIVGNEWNKEFLEKSIREKSYSHAYLFCGPSGIQKTDMAMAFAQGIFCTAQENRPCGICPSCVKITKGNHPDLHIIQPEEDKKSVLIQQVRQMQRNIAIKGYEGERKVYILRKAETMGAPAQNAMLKVLEEPEEGTILILVANSKSSILPTILSRCQILNFAPMSFAQFSKEWSQRESASREELEALYDLTQGKYGEALRLKDDPKTARDFQQIVSHLDQVVLGDLDKIFDITAYAAKQHIGDIELTDYLLIYFRNRMLASAEAKKSEGLTIGTINGIIEAILQFQNNIKSNLNMALQVENLLLKIQEADYGRSSGNTF</sequence>
<keyword evidence="2" id="KW-1185">Reference proteome</keyword>